<dbReference type="EMBL" id="AMFJ01000336">
    <property type="protein sequence ID" value="EKE28410.1"/>
    <property type="molecule type" value="Genomic_DNA"/>
</dbReference>
<organism evidence="1">
    <name type="scientific">uncultured bacterium</name>
    <name type="common">gcode 4</name>
    <dbReference type="NCBI Taxonomy" id="1234023"/>
    <lineage>
        <taxon>Bacteria</taxon>
        <taxon>environmental samples</taxon>
    </lineage>
</organism>
<accession>K2GY51</accession>
<proteinExistence type="predicted"/>
<name>K2GY51_9BACT</name>
<dbReference type="AlphaFoldDB" id="K2GY51"/>
<comment type="caution">
    <text evidence="1">The sequence shown here is derived from an EMBL/GenBank/DDBJ whole genome shotgun (WGS) entry which is preliminary data.</text>
</comment>
<reference evidence="1" key="1">
    <citation type="journal article" date="2012" name="Science">
        <title>Fermentation, hydrogen, and sulfur metabolism in multiple uncultivated bacterial phyla.</title>
        <authorList>
            <person name="Wrighton K.C."/>
            <person name="Thomas B.C."/>
            <person name="Sharon I."/>
            <person name="Miller C.S."/>
            <person name="Castelle C.J."/>
            <person name="VerBerkmoes N.C."/>
            <person name="Wilkins M.J."/>
            <person name="Hettich R.L."/>
            <person name="Lipton M.S."/>
            <person name="Williams K.H."/>
            <person name="Long P.E."/>
            <person name="Banfield J.F."/>
        </authorList>
    </citation>
    <scope>NUCLEOTIDE SEQUENCE [LARGE SCALE GENOMIC DNA]</scope>
</reference>
<sequence>MSDKIIETKKCTCWSELKITEMDFDFYMNISPIFKWVRYDIPSPTLCPECRLQRRLTWRNERNLYKRKCDATNKNVISIFSPDKPYKVYSQDEWWSDKWNPLDYGRDFDFSKTFFEQYNELLLSVPKLWILVSRNENSDYTNWSAYNKNCYLIFASDHNEDCYYSDNIYRSKDTFDSSDLTDSTLCYECMWGTKCSNCKYLYDCHDCHDLAFCFDCKNCHDCFLSSNLRNKNHYFKNKEYSKEEYFQKLEEYKYKTVWEILEELHEIEDASVHLCFHGNGNDDCLGDYISNCKNSSDVYSANNLENCKNIINWNWAKDCQDCYVVVDNSTLVYESLSSIWLNKWAFNFWCLDWSSNCYYSYLCLSASNLFWCDWLKNQSYCILNKQYTRDEYEMLVPKIIEHMKNNWEWWEFFPSAISPFWYNETLAMEYYPVERRDALQYISTDWKSLFKWSDYETPFPKAEKIIPASKLPGNIKDIPDDIINWAIECEMTWKPFRIIKQELDFYRKQNLPIPRKHPDERHLNRMKLRNPRKTYDSKCHKCGINIKTSYSPLRKEMIYCEECYDKEVI</sequence>
<evidence type="ECO:0000313" key="1">
    <source>
        <dbReference type="EMBL" id="EKE28410.1"/>
    </source>
</evidence>
<protein>
    <submittedName>
        <fullName evidence="1">Uncharacterized protein</fullName>
    </submittedName>
</protein>
<gene>
    <name evidence="1" type="ORF">ACD_3C00062G0005</name>
</gene>